<comment type="caution">
    <text evidence="4">The sequence shown here is derived from an EMBL/GenBank/DDBJ whole genome shotgun (WGS) entry which is preliminary data.</text>
</comment>
<dbReference type="Pfam" id="PF25372">
    <property type="entry name" value="DUF7885"/>
    <property type="match status" value="1"/>
</dbReference>
<keyword evidence="1" id="KW-0833">Ubl conjugation pathway</keyword>
<dbReference type="Proteomes" id="UP001231518">
    <property type="component" value="Chromosome 2"/>
</dbReference>
<dbReference type="Gene3D" id="3.80.10.10">
    <property type="entry name" value="Ribonuclease Inhibitor"/>
    <property type="match status" value="1"/>
</dbReference>
<accession>A0AAD8E0Y1</accession>
<dbReference type="EMBL" id="JARGEI010000002">
    <property type="protein sequence ID" value="KAJ8735583.1"/>
    <property type="molecule type" value="Genomic_DNA"/>
</dbReference>
<feature type="domain" description="F-box" evidence="2">
    <location>
        <begin position="2"/>
        <end position="30"/>
    </location>
</feature>
<sequence>MDLPYEVLVYLFKYLPKSDRKAASETCRSCIEYINFTDCYNLKDDAVKEVVKGLRRLRQLQLRGCNQLTDETLAAIGAHCTKLQFLDVQGCRNMSPELACSIGSLPTLHTVLMSKPGPYIDNGKKNRAPAPAFLPSLMRKLRLH</sequence>
<dbReference type="InterPro" id="IPR057207">
    <property type="entry name" value="FBXL15_LRR"/>
</dbReference>
<evidence type="ECO:0000313" key="4">
    <source>
        <dbReference type="EMBL" id="KAJ8735583.1"/>
    </source>
</evidence>
<feature type="domain" description="F-box/LRR-repeat protein 15-like leucin rich repeat" evidence="3">
    <location>
        <begin position="34"/>
        <end position="111"/>
    </location>
</feature>
<name>A0AAD8E0Y1_MYTSE</name>
<evidence type="ECO:0000259" key="2">
    <source>
        <dbReference type="Pfam" id="PF00646"/>
    </source>
</evidence>
<dbReference type="Pfam" id="PF00646">
    <property type="entry name" value="F-box"/>
    <property type="match status" value="1"/>
</dbReference>
<organism evidence="4 5">
    <name type="scientific">Mythimna separata</name>
    <name type="common">Oriental armyworm</name>
    <name type="synonym">Pseudaletia separata</name>
    <dbReference type="NCBI Taxonomy" id="271217"/>
    <lineage>
        <taxon>Eukaryota</taxon>
        <taxon>Metazoa</taxon>
        <taxon>Ecdysozoa</taxon>
        <taxon>Arthropoda</taxon>
        <taxon>Hexapoda</taxon>
        <taxon>Insecta</taxon>
        <taxon>Pterygota</taxon>
        <taxon>Neoptera</taxon>
        <taxon>Endopterygota</taxon>
        <taxon>Lepidoptera</taxon>
        <taxon>Glossata</taxon>
        <taxon>Ditrysia</taxon>
        <taxon>Noctuoidea</taxon>
        <taxon>Noctuidae</taxon>
        <taxon>Noctuinae</taxon>
        <taxon>Hadenini</taxon>
        <taxon>Mythimna</taxon>
    </lineage>
</organism>
<evidence type="ECO:0000313" key="5">
    <source>
        <dbReference type="Proteomes" id="UP001231518"/>
    </source>
</evidence>
<reference evidence="4" key="1">
    <citation type="submission" date="2023-03" db="EMBL/GenBank/DDBJ databases">
        <title>Chromosome-level genomes of two armyworms, Mythimna separata and Mythimna loreyi, provide insights into the biosynthesis and reception of sex pheromones.</title>
        <authorList>
            <person name="Zhao H."/>
        </authorList>
    </citation>
    <scope>NUCLEOTIDE SEQUENCE</scope>
    <source>
        <strain evidence="4">BeijingLab</strain>
        <tissue evidence="4">Pupa</tissue>
    </source>
</reference>
<protein>
    <submittedName>
        <fullName evidence="4">Uncharacterized protein</fullName>
    </submittedName>
</protein>
<dbReference type="AlphaFoldDB" id="A0AAD8E0Y1"/>
<dbReference type="GO" id="GO:0005737">
    <property type="term" value="C:cytoplasm"/>
    <property type="evidence" value="ECO:0007669"/>
    <property type="project" value="TreeGrafter"/>
</dbReference>
<dbReference type="InterPro" id="IPR006553">
    <property type="entry name" value="Leu-rich_rpt_Cys-con_subtyp"/>
</dbReference>
<evidence type="ECO:0000256" key="1">
    <source>
        <dbReference type="ARBA" id="ARBA00022786"/>
    </source>
</evidence>
<dbReference type="InterPro" id="IPR036047">
    <property type="entry name" value="F-box-like_dom_sf"/>
</dbReference>
<dbReference type="Gene3D" id="1.20.1280.50">
    <property type="match status" value="1"/>
</dbReference>
<dbReference type="InterPro" id="IPR001810">
    <property type="entry name" value="F-box_dom"/>
</dbReference>
<dbReference type="InterPro" id="IPR032675">
    <property type="entry name" value="LRR_dom_sf"/>
</dbReference>
<dbReference type="SUPFAM" id="SSF81383">
    <property type="entry name" value="F-box domain"/>
    <property type="match status" value="1"/>
</dbReference>
<dbReference type="SMART" id="SM00367">
    <property type="entry name" value="LRR_CC"/>
    <property type="match status" value="3"/>
</dbReference>
<dbReference type="InterPro" id="IPR050648">
    <property type="entry name" value="F-box_LRR-repeat"/>
</dbReference>
<dbReference type="PANTHER" id="PTHR13382">
    <property type="entry name" value="MITOCHONDRIAL ATP SYNTHASE COUPLING FACTOR B"/>
    <property type="match status" value="1"/>
</dbReference>
<evidence type="ECO:0000259" key="3">
    <source>
        <dbReference type="Pfam" id="PF25372"/>
    </source>
</evidence>
<proteinExistence type="predicted"/>
<gene>
    <name evidence="4" type="ORF">PYW07_007203</name>
</gene>
<dbReference type="SUPFAM" id="SSF52047">
    <property type="entry name" value="RNI-like"/>
    <property type="match status" value="1"/>
</dbReference>
<keyword evidence="5" id="KW-1185">Reference proteome</keyword>